<dbReference type="STRING" id="1073423.SAMN04488700_1308"/>
<evidence type="ECO:0000313" key="2">
    <source>
        <dbReference type="EMBL" id="SMH31804.1"/>
    </source>
</evidence>
<gene>
    <name evidence="2" type="ORF">SAMN04488700_1308</name>
</gene>
<sequence length="94" mass="10135">MKESKNKLVEIWGDVVAIRSLVLAISFSSFSTMGAFFLAPAGDKTKQLFFGLAGALIGFIVSSVVIKPKRVITNAVAITEQDKQALTQKGMNDE</sequence>
<dbReference type="Proteomes" id="UP000193435">
    <property type="component" value="Unassembled WGS sequence"/>
</dbReference>
<protein>
    <submittedName>
        <fullName evidence="2">Uncharacterized protein</fullName>
    </submittedName>
</protein>
<keyword evidence="1" id="KW-0812">Transmembrane</keyword>
<feature type="transmembrane region" description="Helical" evidence="1">
    <location>
        <begin position="48"/>
        <end position="66"/>
    </location>
</feature>
<evidence type="ECO:0000256" key="1">
    <source>
        <dbReference type="SAM" id="Phobius"/>
    </source>
</evidence>
<keyword evidence="1" id="KW-1133">Transmembrane helix</keyword>
<reference evidence="2 3" key="1">
    <citation type="submission" date="2017-04" db="EMBL/GenBank/DDBJ databases">
        <authorList>
            <person name="Afonso C.L."/>
            <person name="Miller P.J."/>
            <person name="Scott M.A."/>
            <person name="Spackman E."/>
            <person name="Goraichik I."/>
            <person name="Dimitrov K.M."/>
            <person name="Suarez D.L."/>
            <person name="Swayne D.E."/>
        </authorList>
    </citation>
    <scope>NUCLEOTIDE SEQUENCE [LARGE SCALE GENOMIC DNA]</scope>
    <source>
        <strain evidence="2 3">LMG26642</strain>
    </source>
</reference>
<feature type="transmembrane region" description="Helical" evidence="1">
    <location>
        <begin position="21"/>
        <end position="42"/>
    </location>
</feature>
<keyword evidence="3" id="KW-1185">Reference proteome</keyword>
<keyword evidence="1" id="KW-0472">Membrane</keyword>
<proteinExistence type="predicted"/>
<evidence type="ECO:0000313" key="3">
    <source>
        <dbReference type="Proteomes" id="UP000193435"/>
    </source>
</evidence>
<dbReference type="EMBL" id="FXBJ01000002">
    <property type="protein sequence ID" value="SMH31804.1"/>
    <property type="molecule type" value="Genomic_DNA"/>
</dbReference>
<dbReference type="AlphaFoldDB" id="A0A1X7N5P1"/>
<accession>A0A1X7N5P1</accession>
<organism evidence="2 3">
    <name type="scientific">Carnobacterium iners</name>
    <dbReference type="NCBI Taxonomy" id="1073423"/>
    <lineage>
        <taxon>Bacteria</taxon>
        <taxon>Bacillati</taxon>
        <taxon>Bacillota</taxon>
        <taxon>Bacilli</taxon>
        <taxon>Lactobacillales</taxon>
        <taxon>Carnobacteriaceae</taxon>
        <taxon>Carnobacterium</taxon>
    </lineage>
</organism>
<dbReference type="RefSeq" id="WP_085559480.1">
    <property type="nucleotide sequence ID" value="NZ_FOAH01000007.1"/>
</dbReference>
<name>A0A1X7N5P1_9LACT</name>